<dbReference type="InterPro" id="IPR027417">
    <property type="entry name" value="P-loop_NTPase"/>
</dbReference>
<evidence type="ECO:0000256" key="13">
    <source>
        <dbReference type="ARBA" id="ARBA00066315"/>
    </source>
</evidence>
<comment type="catalytic activity">
    <reaction evidence="8">
        <text>D-xylose(out) + ATP + H2O = D-xylose(in) + ADP + phosphate + H(+)</text>
        <dbReference type="Rhea" id="RHEA:29899"/>
        <dbReference type="ChEBI" id="CHEBI:15377"/>
        <dbReference type="ChEBI" id="CHEBI:15378"/>
        <dbReference type="ChEBI" id="CHEBI:30616"/>
        <dbReference type="ChEBI" id="CHEBI:43474"/>
        <dbReference type="ChEBI" id="CHEBI:53455"/>
        <dbReference type="ChEBI" id="CHEBI:456216"/>
        <dbReference type="EC" id="7.5.2.13"/>
    </reaction>
    <physiologicalReaction direction="left-to-right" evidence="8">
        <dbReference type="Rhea" id="RHEA:29900"/>
    </physiologicalReaction>
</comment>
<proteinExistence type="inferred from homology"/>
<dbReference type="InterPro" id="IPR003593">
    <property type="entry name" value="AAA+_ATPase"/>
</dbReference>
<evidence type="ECO:0000256" key="2">
    <source>
        <dbReference type="ARBA" id="ARBA00022448"/>
    </source>
</evidence>
<dbReference type="GO" id="GO:0016887">
    <property type="term" value="F:ATP hydrolysis activity"/>
    <property type="evidence" value="ECO:0007669"/>
    <property type="project" value="InterPro"/>
</dbReference>
<protein>
    <recommendedName>
        <fullName evidence="13">ABC-type D-xylose/L-arabinose transporter</fullName>
        <ecNumber evidence="13">7.5.2.13</ecNumber>
    </recommendedName>
</protein>
<dbReference type="SMART" id="SM00382">
    <property type="entry name" value="AAA"/>
    <property type="match status" value="1"/>
</dbReference>
<dbReference type="Gene3D" id="2.40.50.140">
    <property type="entry name" value="Nucleic acid-binding proteins"/>
    <property type="match status" value="1"/>
</dbReference>
<evidence type="ECO:0000313" key="16">
    <source>
        <dbReference type="Proteomes" id="UP000282323"/>
    </source>
</evidence>
<keyword evidence="3" id="KW-1003">Cell membrane</keyword>
<dbReference type="FunFam" id="3.40.50.300:FF:000042">
    <property type="entry name" value="Maltose/maltodextrin ABC transporter, ATP-binding protein"/>
    <property type="match status" value="1"/>
</dbReference>
<dbReference type="SUPFAM" id="SSF50331">
    <property type="entry name" value="MOP-like"/>
    <property type="match status" value="1"/>
</dbReference>
<dbReference type="RefSeq" id="WP_124196304.1">
    <property type="nucleotide sequence ID" value="NZ_REGA01000013.1"/>
</dbReference>
<keyword evidence="6" id="KW-1278">Translocase</keyword>
<dbReference type="EMBL" id="REGA01000013">
    <property type="protein sequence ID" value="RQG93526.1"/>
    <property type="molecule type" value="Genomic_DNA"/>
</dbReference>
<evidence type="ECO:0000256" key="3">
    <source>
        <dbReference type="ARBA" id="ARBA00022475"/>
    </source>
</evidence>
<evidence type="ECO:0000256" key="8">
    <source>
        <dbReference type="ARBA" id="ARBA00050355"/>
    </source>
</evidence>
<dbReference type="PANTHER" id="PTHR43875">
    <property type="entry name" value="MALTODEXTRIN IMPORT ATP-BINDING PROTEIN MSMX"/>
    <property type="match status" value="1"/>
</dbReference>
<gene>
    <name evidence="15" type="ORF">EA473_14410</name>
</gene>
<evidence type="ECO:0000256" key="4">
    <source>
        <dbReference type="ARBA" id="ARBA00022741"/>
    </source>
</evidence>
<accession>A0A3N6MHK9</accession>
<dbReference type="PROSITE" id="PS50893">
    <property type="entry name" value="ABC_TRANSPORTER_2"/>
    <property type="match status" value="1"/>
</dbReference>
<evidence type="ECO:0000256" key="10">
    <source>
        <dbReference type="ARBA" id="ARBA00053454"/>
    </source>
</evidence>
<dbReference type="SUPFAM" id="SSF52540">
    <property type="entry name" value="P-loop containing nucleoside triphosphate hydrolases"/>
    <property type="match status" value="1"/>
</dbReference>
<dbReference type="Gene3D" id="3.40.50.300">
    <property type="entry name" value="P-loop containing nucleotide triphosphate hydrolases"/>
    <property type="match status" value="1"/>
</dbReference>
<evidence type="ECO:0000256" key="11">
    <source>
        <dbReference type="ARBA" id="ARBA00061029"/>
    </source>
</evidence>
<dbReference type="InterPro" id="IPR003439">
    <property type="entry name" value="ABC_transporter-like_ATP-bd"/>
</dbReference>
<dbReference type="AlphaFoldDB" id="A0A3N6MHK9"/>
<dbReference type="PROSITE" id="PS00211">
    <property type="entry name" value="ABC_TRANSPORTER_1"/>
    <property type="match status" value="1"/>
</dbReference>
<dbReference type="OrthoDB" id="18368at2157"/>
<dbReference type="GO" id="GO:0022857">
    <property type="term" value="F:transmembrane transporter activity"/>
    <property type="evidence" value="ECO:0007669"/>
    <property type="project" value="InterPro"/>
</dbReference>
<dbReference type="GO" id="GO:0005524">
    <property type="term" value="F:ATP binding"/>
    <property type="evidence" value="ECO:0007669"/>
    <property type="project" value="UniProtKB-KW"/>
</dbReference>
<keyword evidence="7" id="KW-0472">Membrane</keyword>
<evidence type="ECO:0000256" key="9">
    <source>
        <dbReference type="ARBA" id="ARBA00051890"/>
    </source>
</evidence>
<evidence type="ECO:0000259" key="14">
    <source>
        <dbReference type="PROSITE" id="PS50893"/>
    </source>
</evidence>
<name>A0A3N6MHK9_NATCH</name>
<organism evidence="15 16">
    <name type="scientific">Natrarchaeobius chitinivorans</name>
    <dbReference type="NCBI Taxonomy" id="1679083"/>
    <lineage>
        <taxon>Archaea</taxon>
        <taxon>Methanobacteriati</taxon>
        <taxon>Methanobacteriota</taxon>
        <taxon>Stenosarchaea group</taxon>
        <taxon>Halobacteria</taxon>
        <taxon>Halobacteriales</taxon>
        <taxon>Natrialbaceae</taxon>
        <taxon>Natrarchaeobius</taxon>
    </lineage>
</organism>
<comment type="subcellular location">
    <subcellularLocation>
        <location evidence="1">Cell membrane</location>
        <topology evidence="1">Peripheral membrane protein</topology>
    </subcellularLocation>
</comment>
<comment type="catalytic activity">
    <reaction evidence="9">
        <text>L-arabinose(out) + ATP + H2O = L-arabinose(in) + ADP + phosphate + H(+)</text>
        <dbReference type="Rhea" id="RHEA:30007"/>
        <dbReference type="ChEBI" id="CHEBI:15377"/>
        <dbReference type="ChEBI" id="CHEBI:15378"/>
        <dbReference type="ChEBI" id="CHEBI:17535"/>
        <dbReference type="ChEBI" id="CHEBI:30616"/>
        <dbReference type="ChEBI" id="CHEBI:43474"/>
        <dbReference type="ChEBI" id="CHEBI:456216"/>
        <dbReference type="EC" id="7.5.2.13"/>
    </reaction>
    <physiologicalReaction direction="left-to-right" evidence="9">
        <dbReference type="Rhea" id="RHEA:30008"/>
    </physiologicalReaction>
</comment>
<dbReference type="Pfam" id="PF00005">
    <property type="entry name" value="ABC_tran"/>
    <property type="match status" value="1"/>
</dbReference>
<dbReference type="InterPro" id="IPR047641">
    <property type="entry name" value="ABC_transpr_MalK/UgpC-like"/>
</dbReference>
<keyword evidence="5 15" id="KW-0067">ATP-binding</keyword>
<evidence type="ECO:0000256" key="5">
    <source>
        <dbReference type="ARBA" id="ARBA00022840"/>
    </source>
</evidence>
<comment type="subunit">
    <text evidence="12">The complex is composed of two ATP-binding proteins (XacJ and XacK), two transmembrane proteins (XacH and XacI) and a solute-binding protein (XacG).</text>
</comment>
<keyword evidence="16" id="KW-1185">Reference proteome</keyword>
<dbReference type="Gene3D" id="2.40.50.100">
    <property type="match status" value="1"/>
</dbReference>
<dbReference type="InterPro" id="IPR013611">
    <property type="entry name" value="Transp-assoc_OB_typ2"/>
</dbReference>
<evidence type="ECO:0000256" key="7">
    <source>
        <dbReference type="ARBA" id="ARBA00023136"/>
    </source>
</evidence>
<dbReference type="InterPro" id="IPR008995">
    <property type="entry name" value="Mo/tungstate-bd_C_term_dom"/>
</dbReference>
<keyword evidence="4" id="KW-0547">Nucleotide-binding</keyword>
<sequence length="372" mass="41188">MASVECIDLRRVFELSDGGEEVAVNSIDVTIEEGEFATVVGPSGCGKTTFLRMIAGLETPTSGDILFDGEDVTDVSSQNRGISMVFQSIALFPFKTVEDNIRYGLKYADAEGEEVDSRVSEMAEMVGITELLNKKPPQLSGGQQQRAALARALIRDPEVFLLDEPLSDLDAKLKSKMRTELKELHQMLPKTTIYVTHDQVEAMTLSDSVIVMNDGEIMQKSPPDEIYDHPQNAFVARFIGSPTINMIKGTVEDGVITADLFNRPLPVTAELQETVDREVENNEVLVGVRPNEVNKVSDGEDSIITGSVRIYEQMGDENIVYVESSDEEIRVSIPPNDIPEPDDQFDLTFTHEDVHLFDASTEEVITNELTRP</sequence>
<dbReference type="PANTHER" id="PTHR43875:SF15">
    <property type="entry name" value="TREHALOSE IMPORT ATP-BINDING PROTEIN SUGC"/>
    <property type="match status" value="1"/>
</dbReference>
<dbReference type="EC" id="7.5.2.13" evidence="13"/>
<dbReference type="Proteomes" id="UP000282323">
    <property type="component" value="Unassembled WGS sequence"/>
</dbReference>
<feature type="domain" description="ABC transporter" evidence="14">
    <location>
        <begin position="4"/>
        <end position="239"/>
    </location>
</feature>
<keyword evidence="2" id="KW-0813">Transport</keyword>
<evidence type="ECO:0000256" key="6">
    <source>
        <dbReference type="ARBA" id="ARBA00022967"/>
    </source>
</evidence>
<evidence type="ECO:0000256" key="1">
    <source>
        <dbReference type="ARBA" id="ARBA00004202"/>
    </source>
</evidence>
<comment type="caution">
    <text evidence="15">The sequence shown here is derived from an EMBL/GenBank/DDBJ whole genome shotgun (WGS) entry which is preliminary data.</text>
</comment>
<evidence type="ECO:0000256" key="12">
    <source>
        <dbReference type="ARBA" id="ARBA00065962"/>
    </source>
</evidence>
<dbReference type="InterPro" id="IPR012340">
    <property type="entry name" value="NA-bd_OB-fold"/>
</dbReference>
<evidence type="ECO:0000313" key="15">
    <source>
        <dbReference type="EMBL" id="RQG93526.1"/>
    </source>
</evidence>
<reference evidence="15 16" key="1">
    <citation type="submission" date="2018-10" db="EMBL/GenBank/DDBJ databases">
        <title>Natrarchaeobius chitinivorans gen. nov., sp. nov., and Natrarchaeobius haloalkaliphilus sp. nov., alkaliphilic, chitin-utilizing haloarchaea from hypersaline alkaline lakes.</title>
        <authorList>
            <person name="Sorokin D.Y."/>
            <person name="Elcheninov A.G."/>
            <person name="Kostrikina N.A."/>
            <person name="Bale N.J."/>
            <person name="Sinninghe Damste J.S."/>
            <person name="Khijniak T.V."/>
            <person name="Kublanov I.V."/>
            <person name="Toshchakov S.V."/>
        </authorList>
    </citation>
    <scope>NUCLEOTIDE SEQUENCE [LARGE SCALE GENOMIC DNA]</scope>
    <source>
        <strain evidence="15 16">AArcht4T</strain>
    </source>
</reference>
<comment type="function">
    <text evidence="10">Part of the ABC transporter complex XacGHIJK involved in the uptake of xylose and arabinose. Responsible for energy coupling to the transport system.</text>
</comment>
<comment type="similarity">
    <text evidence="11">Belongs to the ABC transporter superfamily. Carbohydrate uptake transporter-1 (CUT1) (TC 3.A.1.1) family.</text>
</comment>
<dbReference type="Pfam" id="PF08402">
    <property type="entry name" value="TOBE_2"/>
    <property type="match status" value="1"/>
</dbReference>
<dbReference type="GO" id="GO:0055052">
    <property type="term" value="C:ATP-binding cassette (ABC) transporter complex, substrate-binding subunit-containing"/>
    <property type="evidence" value="ECO:0007669"/>
    <property type="project" value="TreeGrafter"/>
</dbReference>
<dbReference type="InterPro" id="IPR017871">
    <property type="entry name" value="ABC_transporter-like_CS"/>
</dbReference>